<keyword evidence="7" id="KW-0539">Nucleus</keyword>
<feature type="compositionally biased region" description="Acidic residues" evidence="10">
    <location>
        <begin position="86"/>
        <end position="96"/>
    </location>
</feature>
<dbReference type="GO" id="GO:0048471">
    <property type="term" value="C:perinuclear region of cytoplasm"/>
    <property type="evidence" value="ECO:0007669"/>
    <property type="project" value="UniProtKB-SubCell"/>
</dbReference>
<dbReference type="OrthoDB" id="7479084at2759"/>
<evidence type="ECO:0000256" key="3">
    <source>
        <dbReference type="ARBA" id="ARBA00013777"/>
    </source>
</evidence>
<evidence type="ECO:0000256" key="10">
    <source>
        <dbReference type="SAM" id="MobiDB-lite"/>
    </source>
</evidence>
<dbReference type="Pfam" id="PF15715">
    <property type="entry name" value="PAF"/>
    <property type="match status" value="1"/>
</dbReference>
<keyword evidence="5" id="KW-0227">DNA damage</keyword>
<dbReference type="STRING" id="6573.A0A210PX70"/>
<keyword evidence="4" id="KW-0963">Cytoplasm</keyword>
<dbReference type="GO" id="GO:0005634">
    <property type="term" value="C:nucleus"/>
    <property type="evidence" value="ECO:0007669"/>
    <property type="project" value="UniProtKB-SubCell"/>
</dbReference>
<proteinExistence type="predicted"/>
<dbReference type="AlphaFoldDB" id="A0A210PX70"/>
<feature type="region of interest" description="Disordered" evidence="10">
    <location>
        <begin position="1"/>
        <end position="118"/>
    </location>
</feature>
<dbReference type="GO" id="GO:0003682">
    <property type="term" value="F:chromatin binding"/>
    <property type="evidence" value="ECO:0007669"/>
    <property type="project" value="TreeGrafter"/>
</dbReference>
<evidence type="ECO:0000256" key="2">
    <source>
        <dbReference type="ARBA" id="ARBA00004556"/>
    </source>
</evidence>
<comment type="caution">
    <text evidence="12">The sequence shown here is derived from an EMBL/GenBank/DDBJ whole genome shotgun (WGS) entry which is preliminary data.</text>
</comment>
<feature type="compositionally biased region" description="Low complexity" evidence="10">
    <location>
        <begin position="27"/>
        <end position="45"/>
    </location>
</feature>
<comment type="subcellular location">
    <subcellularLocation>
        <location evidence="2">Cytoplasm</location>
        <location evidence="2">Perinuclear region</location>
    </subcellularLocation>
    <subcellularLocation>
        <location evidence="1">Nucleus</location>
    </subcellularLocation>
</comment>
<keyword evidence="13" id="KW-1185">Reference proteome</keyword>
<gene>
    <name evidence="12" type="ORF">KP79_PYT21056</name>
</gene>
<evidence type="ECO:0000256" key="6">
    <source>
        <dbReference type="ARBA" id="ARBA00023204"/>
    </source>
</evidence>
<evidence type="ECO:0000256" key="1">
    <source>
        <dbReference type="ARBA" id="ARBA00004123"/>
    </source>
</evidence>
<dbReference type="Proteomes" id="UP000242188">
    <property type="component" value="Unassembled WGS sequence"/>
</dbReference>
<feature type="domain" description="PCNA-associated factor histone-like" evidence="11">
    <location>
        <begin position="1"/>
        <end position="112"/>
    </location>
</feature>
<evidence type="ECO:0000313" key="13">
    <source>
        <dbReference type="Proteomes" id="UP000242188"/>
    </source>
</evidence>
<evidence type="ECO:0000256" key="8">
    <source>
        <dbReference type="ARBA" id="ARBA00030014"/>
    </source>
</evidence>
<dbReference type="GO" id="GO:0006281">
    <property type="term" value="P:DNA repair"/>
    <property type="evidence" value="ECO:0007669"/>
    <property type="project" value="UniProtKB-KW"/>
</dbReference>
<dbReference type="GO" id="GO:0019985">
    <property type="term" value="P:translesion synthesis"/>
    <property type="evidence" value="ECO:0007669"/>
    <property type="project" value="TreeGrafter"/>
</dbReference>
<keyword evidence="6" id="KW-0234">DNA repair</keyword>
<protein>
    <recommendedName>
        <fullName evidence="3">PCNA-associated factor</fullName>
    </recommendedName>
    <alternativeName>
        <fullName evidence="8">PCNA-associated factor of 15 kDa</fullName>
    </alternativeName>
    <alternativeName>
        <fullName evidence="9">PCNA-clamp-associated factor</fullName>
    </alternativeName>
</protein>
<organism evidence="12 13">
    <name type="scientific">Mizuhopecten yessoensis</name>
    <name type="common">Japanese scallop</name>
    <name type="synonym">Patinopecten yessoensis</name>
    <dbReference type="NCBI Taxonomy" id="6573"/>
    <lineage>
        <taxon>Eukaryota</taxon>
        <taxon>Metazoa</taxon>
        <taxon>Spiralia</taxon>
        <taxon>Lophotrochozoa</taxon>
        <taxon>Mollusca</taxon>
        <taxon>Bivalvia</taxon>
        <taxon>Autobranchia</taxon>
        <taxon>Pteriomorphia</taxon>
        <taxon>Pectinida</taxon>
        <taxon>Pectinoidea</taxon>
        <taxon>Pectinidae</taxon>
        <taxon>Mizuhopecten</taxon>
    </lineage>
</organism>
<evidence type="ECO:0000256" key="4">
    <source>
        <dbReference type="ARBA" id="ARBA00022490"/>
    </source>
</evidence>
<name>A0A210PX70_MIZYE</name>
<evidence type="ECO:0000259" key="11">
    <source>
        <dbReference type="Pfam" id="PF15715"/>
    </source>
</evidence>
<dbReference type="EMBL" id="NEDP02005424">
    <property type="protein sequence ID" value="OWF41056.1"/>
    <property type="molecule type" value="Genomic_DNA"/>
</dbReference>
<dbReference type="PANTHER" id="PTHR15679">
    <property type="entry name" value="PCNA-ASSOCIATED FACTOR"/>
    <property type="match status" value="1"/>
</dbReference>
<sequence>MVRTKADSGSAATRKVVAARAPRKVLGNSASAGASASGDSPAGKGKYAGGNPACARPTPDWQKGIGMFLKKSPSKSTDGTEKENSDPTEIEEEEVVEGSSSSAGPSSSNAEIEADSDS</sequence>
<dbReference type="InterPro" id="IPR040444">
    <property type="entry name" value="PCNA-AF"/>
</dbReference>
<dbReference type="InterPro" id="IPR031444">
    <property type="entry name" value="PCNA-AF_dom"/>
</dbReference>
<reference evidence="12 13" key="1">
    <citation type="journal article" date="2017" name="Nat. Ecol. Evol.">
        <title>Scallop genome provides insights into evolution of bilaterian karyotype and development.</title>
        <authorList>
            <person name="Wang S."/>
            <person name="Zhang J."/>
            <person name="Jiao W."/>
            <person name="Li J."/>
            <person name="Xun X."/>
            <person name="Sun Y."/>
            <person name="Guo X."/>
            <person name="Huan P."/>
            <person name="Dong B."/>
            <person name="Zhang L."/>
            <person name="Hu X."/>
            <person name="Sun X."/>
            <person name="Wang J."/>
            <person name="Zhao C."/>
            <person name="Wang Y."/>
            <person name="Wang D."/>
            <person name="Huang X."/>
            <person name="Wang R."/>
            <person name="Lv J."/>
            <person name="Li Y."/>
            <person name="Zhang Z."/>
            <person name="Liu B."/>
            <person name="Lu W."/>
            <person name="Hui Y."/>
            <person name="Liang J."/>
            <person name="Zhou Z."/>
            <person name="Hou R."/>
            <person name="Li X."/>
            <person name="Liu Y."/>
            <person name="Li H."/>
            <person name="Ning X."/>
            <person name="Lin Y."/>
            <person name="Zhao L."/>
            <person name="Xing Q."/>
            <person name="Dou J."/>
            <person name="Li Y."/>
            <person name="Mao J."/>
            <person name="Guo H."/>
            <person name="Dou H."/>
            <person name="Li T."/>
            <person name="Mu C."/>
            <person name="Jiang W."/>
            <person name="Fu Q."/>
            <person name="Fu X."/>
            <person name="Miao Y."/>
            <person name="Liu J."/>
            <person name="Yu Q."/>
            <person name="Li R."/>
            <person name="Liao H."/>
            <person name="Li X."/>
            <person name="Kong Y."/>
            <person name="Jiang Z."/>
            <person name="Chourrout D."/>
            <person name="Li R."/>
            <person name="Bao Z."/>
        </authorList>
    </citation>
    <scope>NUCLEOTIDE SEQUENCE [LARGE SCALE GENOMIC DNA]</scope>
    <source>
        <strain evidence="12 13">PY_sf001</strain>
    </source>
</reference>
<dbReference type="GO" id="GO:0051726">
    <property type="term" value="P:regulation of cell cycle"/>
    <property type="evidence" value="ECO:0007669"/>
    <property type="project" value="InterPro"/>
</dbReference>
<dbReference type="PANTHER" id="PTHR15679:SF8">
    <property type="entry name" value="PCNA-ASSOCIATED FACTOR"/>
    <property type="match status" value="1"/>
</dbReference>
<evidence type="ECO:0000256" key="9">
    <source>
        <dbReference type="ARBA" id="ARBA00031186"/>
    </source>
</evidence>
<evidence type="ECO:0000256" key="5">
    <source>
        <dbReference type="ARBA" id="ARBA00022763"/>
    </source>
</evidence>
<evidence type="ECO:0000313" key="12">
    <source>
        <dbReference type="EMBL" id="OWF41056.1"/>
    </source>
</evidence>
<feature type="compositionally biased region" description="Low complexity" evidence="10">
    <location>
        <begin position="97"/>
        <end position="111"/>
    </location>
</feature>
<evidence type="ECO:0000256" key="7">
    <source>
        <dbReference type="ARBA" id="ARBA00023242"/>
    </source>
</evidence>
<accession>A0A210PX70</accession>